<comment type="caution">
    <text evidence="2">The sequence shown here is derived from an EMBL/GenBank/DDBJ whole genome shotgun (WGS) entry which is preliminary data.</text>
</comment>
<protein>
    <recommendedName>
        <fullName evidence="4">DUF1376 domain-containing protein</fullName>
    </recommendedName>
</protein>
<gene>
    <name evidence="2" type="ORF">GCM10022406_25790</name>
</gene>
<keyword evidence="3" id="KW-1185">Reference proteome</keyword>
<feature type="compositionally biased region" description="Polar residues" evidence="1">
    <location>
        <begin position="345"/>
        <end position="358"/>
    </location>
</feature>
<evidence type="ECO:0000313" key="2">
    <source>
        <dbReference type="EMBL" id="GAA3940649.1"/>
    </source>
</evidence>
<dbReference type="InterPro" id="IPR010781">
    <property type="entry name" value="DUF1376"/>
</dbReference>
<dbReference type="EMBL" id="BAABDH010000041">
    <property type="protein sequence ID" value="GAA3940649.1"/>
    <property type="molecule type" value="Genomic_DNA"/>
</dbReference>
<proteinExistence type="predicted"/>
<evidence type="ECO:0008006" key="4">
    <source>
        <dbReference type="Google" id="ProtNLM"/>
    </source>
</evidence>
<dbReference type="Proteomes" id="UP001499909">
    <property type="component" value="Unassembled WGS sequence"/>
</dbReference>
<evidence type="ECO:0000256" key="1">
    <source>
        <dbReference type="SAM" id="MobiDB-lite"/>
    </source>
</evidence>
<evidence type="ECO:0000313" key="3">
    <source>
        <dbReference type="Proteomes" id="UP001499909"/>
    </source>
</evidence>
<reference evidence="3" key="1">
    <citation type="journal article" date="2019" name="Int. J. Syst. Evol. Microbiol.">
        <title>The Global Catalogue of Microorganisms (GCM) 10K type strain sequencing project: providing services to taxonomists for standard genome sequencing and annotation.</title>
        <authorList>
            <consortium name="The Broad Institute Genomics Platform"/>
            <consortium name="The Broad Institute Genome Sequencing Center for Infectious Disease"/>
            <person name="Wu L."/>
            <person name="Ma J."/>
        </authorList>
    </citation>
    <scope>NUCLEOTIDE SEQUENCE [LARGE SCALE GENOMIC DNA]</scope>
    <source>
        <strain evidence="3">JCM 17214</strain>
    </source>
</reference>
<name>A0ABP7N9S9_9BACT</name>
<dbReference type="Pfam" id="PF07120">
    <property type="entry name" value="DUF1376"/>
    <property type="match status" value="1"/>
</dbReference>
<feature type="compositionally biased region" description="Polar residues" evidence="1">
    <location>
        <begin position="118"/>
        <end position="139"/>
    </location>
</feature>
<feature type="region of interest" description="Disordered" evidence="1">
    <location>
        <begin position="96"/>
        <end position="213"/>
    </location>
</feature>
<dbReference type="RefSeq" id="WP_345114488.1">
    <property type="nucleotide sequence ID" value="NZ_BAABDH010000041.1"/>
</dbReference>
<feature type="compositionally biased region" description="Low complexity" evidence="1">
    <location>
        <begin position="148"/>
        <end position="159"/>
    </location>
</feature>
<sequence length="358" mass="39360">MKSPAFQLYTGDFLSSPDVQMMDAREVGAYCLLLFNAWQGEQPGHLPNSEDKMRRLARLSVEEWAASREILLGKFPESADKLTRYNPRMVAEAEKQWVFRSKQAGNGSKGGRPKKNPTESQINPGLSENNPGLSNQNPEHNPKKALHLHSSTSSSLKETPPTPGVGAEKLSAEGSKKNEASPAASTYPADDSPASALHTGDAAAGGETRPEFRADPQWAPQMRQLIEQMAEFFKLTIAQADAKGRIGRFCRTQFEKGQGELLTRQFHAYRAYKAERDERVHSWKAYLGDESQGYANGAWNEKDWVAALAEARKNPRNATSSPAAGNAAPRPGQVSKRLSVIEQARQLNREQQSGSQAA</sequence>
<feature type="compositionally biased region" description="Basic and acidic residues" evidence="1">
    <location>
        <begin position="170"/>
        <end position="179"/>
    </location>
</feature>
<organism evidence="2 3">
    <name type="scientific">Hymenobacter algoricola</name>
    <dbReference type="NCBI Taxonomy" id="486267"/>
    <lineage>
        <taxon>Bacteria</taxon>
        <taxon>Pseudomonadati</taxon>
        <taxon>Bacteroidota</taxon>
        <taxon>Cytophagia</taxon>
        <taxon>Cytophagales</taxon>
        <taxon>Hymenobacteraceae</taxon>
        <taxon>Hymenobacter</taxon>
    </lineage>
</organism>
<accession>A0ABP7N9S9</accession>
<feature type="region of interest" description="Disordered" evidence="1">
    <location>
        <begin position="313"/>
        <end position="358"/>
    </location>
</feature>